<proteinExistence type="inferred from homology"/>
<dbReference type="Gene3D" id="3.90.180.10">
    <property type="entry name" value="Medium-chain alcohol dehydrogenases, catalytic domain"/>
    <property type="match status" value="1"/>
</dbReference>
<dbReference type="InterPro" id="IPR002328">
    <property type="entry name" value="ADH_Zn_CS"/>
</dbReference>
<dbReference type="SUPFAM" id="SSF55804">
    <property type="entry name" value="Phoshotransferase/anion transport protein"/>
    <property type="match status" value="1"/>
</dbReference>
<dbReference type="Proteomes" id="UP000284824">
    <property type="component" value="Unassembled WGS sequence"/>
</dbReference>
<dbReference type="SUPFAM" id="SSF51735">
    <property type="entry name" value="NAD(P)-binding Rossmann-fold domains"/>
    <property type="match status" value="1"/>
</dbReference>
<dbReference type="OrthoDB" id="9797931at2"/>
<accession>A0A438M2M4</accession>
<organism evidence="7 8">
    <name type="scientific">Nonomuraea polychroma</name>
    <dbReference type="NCBI Taxonomy" id="46176"/>
    <lineage>
        <taxon>Bacteria</taxon>
        <taxon>Bacillati</taxon>
        <taxon>Actinomycetota</taxon>
        <taxon>Actinomycetes</taxon>
        <taxon>Streptosporangiales</taxon>
        <taxon>Streptosporangiaceae</taxon>
        <taxon>Nonomuraea</taxon>
    </lineage>
</organism>
<protein>
    <submittedName>
        <fullName evidence="7">L-iditol 2-dehydrogenase</fullName>
    </submittedName>
</protein>
<evidence type="ECO:0000256" key="3">
    <source>
        <dbReference type="ARBA" id="ARBA00022833"/>
    </source>
</evidence>
<dbReference type="PROSITE" id="PS51094">
    <property type="entry name" value="PTS_EIIA_TYPE_2"/>
    <property type="match status" value="1"/>
</dbReference>
<dbReference type="InterPro" id="IPR013154">
    <property type="entry name" value="ADH-like_N"/>
</dbReference>
<evidence type="ECO:0000313" key="7">
    <source>
        <dbReference type="EMBL" id="RVX39738.1"/>
    </source>
</evidence>
<feature type="domain" description="PTS EIIA type-2" evidence="6">
    <location>
        <begin position="4"/>
        <end position="157"/>
    </location>
</feature>
<evidence type="ECO:0000256" key="1">
    <source>
        <dbReference type="ARBA" id="ARBA00001947"/>
    </source>
</evidence>
<keyword evidence="3 5" id="KW-0862">Zinc</keyword>
<evidence type="ECO:0000259" key="6">
    <source>
        <dbReference type="PROSITE" id="PS51094"/>
    </source>
</evidence>
<dbReference type="PROSITE" id="PS00059">
    <property type="entry name" value="ADH_ZINC"/>
    <property type="match status" value="1"/>
</dbReference>
<dbReference type="EMBL" id="SAUN01000001">
    <property type="protein sequence ID" value="RVX39738.1"/>
    <property type="molecule type" value="Genomic_DNA"/>
</dbReference>
<comment type="caution">
    <text evidence="7">The sequence shown here is derived from an EMBL/GenBank/DDBJ whole genome shotgun (WGS) entry which is preliminary data.</text>
</comment>
<keyword evidence="2 5" id="KW-0479">Metal-binding</keyword>
<evidence type="ECO:0000256" key="2">
    <source>
        <dbReference type="ARBA" id="ARBA00022723"/>
    </source>
</evidence>
<dbReference type="SUPFAM" id="SSF50129">
    <property type="entry name" value="GroES-like"/>
    <property type="match status" value="1"/>
</dbReference>
<dbReference type="InterPro" id="IPR013149">
    <property type="entry name" value="ADH-like_C"/>
</dbReference>
<dbReference type="InterPro" id="IPR002178">
    <property type="entry name" value="PTS_EIIA_type-2_dom"/>
</dbReference>
<dbReference type="GO" id="GO:0008270">
    <property type="term" value="F:zinc ion binding"/>
    <property type="evidence" value="ECO:0007669"/>
    <property type="project" value="InterPro"/>
</dbReference>
<dbReference type="InterPro" id="IPR011032">
    <property type="entry name" value="GroES-like_sf"/>
</dbReference>
<evidence type="ECO:0000256" key="4">
    <source>
        <dbReference type="ARBA" id="ARBA00023002"/>
    </source>
</evidence>
<dbReference type="Gene3D" id="3.40.50.720">
    <property type="entry name" value="NAD(P)-binding Rossmann-like Domain"/>
    <property type="match status" value="1"/>
</dbReference>
<dbReference type="AlphaFoldDB" id="A0A438M2M4"/>
<dbReference type="InterPro" id="IPR036291">
    <property type="entry name" value="NAD(P)-bd_dom_sf"/>
</dbReference>
<dbReference type="InterPro" id="IPR050129">
    <property type="entry name" value="Zn_alcohol_dh"/>
</dbReference>
<gene>
    <name evidence="7" type="ORF">EDD27_2105</name>
</gene>
<dbReference type="PANTHER" id="PTHR43401">
    <property type="entry name" value="L-THREONINE 3-DEHYDROGENASE"/>
    <property type="match status" value="1"/>
</dbReference>
<dbReference type="Gene3D" id="3.40.930.10">
    <property type="entry name" value="Mannitol-specific EII, Chain A"/>
    <property type="match status" value="1"/>
</dbReference>
<dbReference type="GO" id="GO:0016491">
    <property type="term" value="F:oxidoreductase activity"/>
    <property type="evidence" value="ECO:0007669"/>
    <property type="project" value="UniProtKB-KW"/>
</dbReference>
<keyword evidence="4" id="KW-0560">Oxidoreductase</keyword>
<dbReference type="PROSITE" id="PS00372">
    <property type="entry name" value="PTS_EIIA_TYPE_2_HIS"/>
    <property type="match status" value="1"/>
</dbReference>
<sequence length="384" mass="40206">MRDDLLDPRAVRLHESAPDRDAAIRLCGRVLVEVGAVTEPYVEAMLERERSISTYVGEGVAIPHGTAASKEDIERDAICVVRNCSTCGTDAKIYKFGHHHIRPPRVMGHEIAGEVVDTGARVQVIAAIPCGTCGECLRGRQTVCPNQESMGYHYDGGFAEYMIVPAKVLAVDGVNAIPSGVGYAEASVAEPLACVLNGQELAGVGAGDDVVVMGAGPIGCLHVRLARARGAARVFLVDVNAQRLAMAAELVRPDAAIDADPVEQVLKLTGGRGADVVITAAASGAAQEQAVRMAARQGRVSFFGGLPKDDPIIALDSNLVHYRELTVIGANGSSPAHNASALRLVAEGAVVVSDLITHRLPLSQVLDGIDLVSRGAAIKVTIEP</sequence>
<dbReference type="RefSeq" id="WP_127932209.1">
    <property type="nucleotide sequence ID" value="NZ_SAUN01000001.1"/>
</dbReference>
<dbReference type="PANTHER" id="PTHR43401:SF2">
    <property type="entry name" value="L-THREONINE 3-DEHYDROGENASE"/>
    <property type="match status" value="1"/>
</dbReference>
<dbReference type="Pfam" id="PF08240">
    <property type="entry name" value="ADH_N"/>
    <property type="match status" value="1"/>
</dbReference>
<comment type="similarity">
    <text evidence="5">Belongs to the zinc-containing alcohol dehydrogenase family.</text>
</comment>
<evidence type="ECO:0000256" key="5">
    <source>
        <dbReference type="RuleBase" id="RU361277"/>
    </source>
</evidence>
<reference evidence="7 8" key="1">
    <citation type="submission" date="2019-01" db="EMBL/GenBank/DDBJ databases">
        <title>Sequencing the genomes of 1000 actinobacteria strains.</title>
        <authorList>
            <person name="Klenk H.-P."/>
        </authorList>
    </citation>
    <scope>NUCLEOTIDE SEQUENCE [LARGE SCALE GENOMIC DNA]</scope>
    <source>
        <strain evidence="7 8">DSM 43925</strain>
    </source>
</reference>
<dbReference type="InterPro" id="IPR016152">
    <property type="entry name" value="PTrfase/Anion_transptr"/>
</dbReference>
<keyword evidence="8" id="KW-1185">Reference proteome</keyword>
<evidence type="ECO:0000313" key="8">
    <source>
        <dbReference type="Proteomes" id="UP000284824"/>
    </source>
</evidence>
<name>A0A438M2M4_9ACTN</name>
<comment type="cofactor">
    <cofactor evidence="1 5">
        <name>Zn(2+)</name>
        <dbReference type="ChEBI" id="CHEBI:29105"/>
    </cofactor>
</comment>
<dbReference type="Pfam" id="PF00107">
    <property type="entry name" value="ADH_zinc_N"/>
    <property type="match status" value="1"/>
</dbReference>